<dbReference type="Proteomes" id="UP000051950">
    <property type="component" value="Unassembled WGS sequence"/>
</dbReference>
<evidence type="ECO:0000313" key="1">
    <source>
        <dbReference type="EMBL" id="KRT13757.1"/>
    </source>
</evidence>
<protein>
    <submittedName>
        <fullName evidence="1">Uncharacterized protein</fullName>
    </submittedName>
</protein>
<gene>
    <name evidence="1" type="ORF">ASU31_22650</name>
</gene>
<dbReference type="RefSeq" id="WP_057934530.1">
    <property type="nucleotide sequence ID" value="NZ_LMZQ01000032.1"/>
</dbReference>
<sequence length="109" mass="12813">MSLKGISKTTVANLIGLLDQLEELERMIGTDPDGCDEVKKLKQELIETYQKYEFMVREITEQIGVYQDLYGKIRFRFVPEKLKSLRRIIPQDSYEFTLLKESIQKSHLI</sequence>
<reference evidence="1 2" key="1">
    <citation type="submission" date="2015-11" db="EMBL/GenBank/DDBJ databases">
        <title>Sequence of Pedobacter ginsenosidimutans.</title>
        <authorList>
            <person name="Carson E."/>
            <person name="Keyser V."/>
            <person name="Newman J."/>
            <person name="Miller J."/>
        </authorList>
    </citation>
    <scope>NUCLEOTIDE SEQUENCE [LARGE SCALE GENOMIC DNA]</scope>
    <source>
        <strain evidence="1 2">KACC 14530</strain>
    </source>
</reference>
<proteinExistence type="predicted"/>
<evidence type="ECO:0000313" key="2">
    <source>
        <dbReference type="Proteomes" id="UP000051950"/>
    </source>
</evidence>
<accession>A0A0T5VIW5</accession>
<name>A0A0T5VIW5_9SPHI</name>
<keyword evidence="2" id="KW-1185">Reference proteome</keyword>
<dbReference type="AlphaFoldDB" id="A0A0T5VIW5"/>
<dbReference type="OrthoDB" id="766951at2"/>
<organism evidence="1 2">
    <name type="scientific">Pedobacter ginsenosidimutans</name>
    <dbReference type="NCBI Taxonomy" id="687842"/>
    <lineage>
        <taxon>Bacteria</taxon>
        <taxon>Pseudomonadati</taxon>
        <taxon>Bacteroidota</taxon>
        <taxon>Sphingobacteriia</taxon>
        <taxon>Sphingobacteriales</taxon>
        <taxon>Sphingobacteriaceae</taxon>
        <taxon>Pedobacter</taxon>
    </lineage>
</organism>
<dbReference type="STRING" id="687842.ASU31_22650"/>
<comment type="caution">
    <text evidence="1">The sequence shown here is derived from an EMBL/GenBank/DDBJ whole genome shotgun (WGS) entry which is preliminary data.</text>
</comment>
<dbReference type="EMBL" id="LMZQ01000032">
    <property type="protein sequence ID" value="KRT13757.1"/>
    <property type="molecule type" value="Genomic_DNA"/>
</dbReference>